<dbReference type="EMBL" id="KV427612">
    <property type="protein sequence ID" value="KZT09411.1"/>
    <property type="molecule type" value="Genomic_DNA"/>
</dbReference>
<dbReference type="PANTHER" id="PTHR33840">
    <property type="match status" value="1"/>
</dbReference>
<dbReference type="AlphaFoldDB" id="A0A165FU19"/>
<dbReference type="Proteomes" id="UP000076871">
    <property type="component" value="Unassembled WGS sequence"/>
</dbReference>
<dbReference type="GeneID" id="63819937"/>
<dbReference type="InParanoid" id="A0A165FU19"/>
<dbReference type="PANTHER" id="PTHR33840:SF1">
    <property type="entry name" value="TLE1 PHOSPHOLIPASE DOMAIN-CONTAINING PROTEIN"/>
    <property type="match status" value="1"/>
</dbReference>
<dbReference type="STRING" id="1314785.A0A165FU19"/>
<dbReference type="OrthoDB" id="3057168at2759"/>
<reference evidence="2 3" key="1">
    <citation type="journal article" date="2016" name="Mol. Biol. Evol.">
        <title>Comparative Genomics of Early-Diverging Mushroom-Forming Fungi Provides Insights into the Origins of Lignocellulose Decay Capabilities.</title>
        <authorList>
            <person name="Nagy L.G."/>
            <person name="Riley R."/>
            <person name="Tritt A."/>
            <person name="Adam C."/>
            <person name="Daum C."/>
            <person name="Floudas D."/>
            <person name="Sun H."/>
            <person name="Yadav J.S."/>
            <person name="Pangilinan J."/>
            <person name="Larsson K.H."/>
            <person name="Matsuura K."/>
            <person name="Barry K."/>
            <person name="Labutti K."/>
            <person name="Kuo R."/>
            <person name="Ohm R.A."/>
            <person name="Bhattacharya S.S."/>
            <person name="Shirouzu T."/>
            <person name="Yoshinaga Y."/>
            <person name="Martin F.M."/>
            <person name="Grigoriev I.V."/>
            <person name="Hibbett D.S."/>
        </authorList>
    </citation>
    <scope>NUCLEOTIDE SEQUENCE [LARGE SCALE GENOMIC DNA]</scope>
    <source>
        <strain evidence="2 3">93-53</strain>
    </source>
</reference>
<gene>
    <name evidence="2" type="ORF">LAESUDRAFT_552679</name>
</gene>
<organism evidence="2 3">
    <name type="scientific">Laetiporus sulphureus 93-53</name>
    <dbReference type="NCBI Taxonomy" id="1314785"/>
    <lineage>
        <taxon>Eukaryota</taxon>
        <taxon>Fungi</taxon>
        <taxon>Dikarya</taxon>
        <taxon>Basidiomycota</taxon>
        <taxon>Agaricomycotina</taxon>
        <taxon>Agaricomycetes</taxon>
        <taxon>Polyporales</taxon>
        <taxon>Laetiporus</taxon>
    </lineage>
</organism>
<name>A0A165FU19_9APHY</name>
<dbReference type="RefSeq" id="XP_040767151.1">
    <property type="nucleotide sequence ID" value="XM_040902906.1"/>
</dbReference>
<keyword evidence="3" id="KW-1185">Reference proteome</keyword>
<dbReference type="Pfam" id="PF09994">
    <property type="entry name" value="T6SS_Tle1-like_cat"/>
    <property type="match status" value="1"/>
</dbReference>
<protein>
    <recommendedName>
        <fullName evidence="1">T6SS Phospholipase effector Tle1-like catalytic domain-containing protein</fullName>
    </recommendedName>
</protein>
<proteinExistence type="predicted"/>
<sequence>MSGKMLLVFCDGTGMDGNLSKDGVLRGSADPQNATNVIRLSRAVKDVSTDGRLQIVFYQSGVGSEADFDGDPLTETTTMQALGTAVASKIRDAYAFIAQNFEEGDEICIFGFSRGAYTARKLSGLIDKIGLLKRQSLGHFFEIWKALNAGKTPVIPPGTRKTNIKCVGVWDTVGSVYNQIDALSIKDTDLPATIDVALHALSLQENRKKFLPTKWTIPARGLALRGSNSTQVFKQIWFPGAHSDVGGGYDRHELADIALYWMAGEISSFINLDLDFLRQTAQQKPEPWGTSQPHNAYEELSYAMQVIIGVETRLQSGDITSGDAFHQSVLFAPTQLTEPKHMVTLDSLKKAFGADWSPSCPDLNEFEQLCKDKWGTLPRLAAGPIKLESPSDLFGSSTEKSV</sequence>
<evidence type="ECO:0000259" key="1">
    <source>
        <dbReference type="Pfam" id="PF09994"/>
    </source>
</evidence>
<feature type="domain" description="T6SS Phospholipase effector Tle1-like catalytic" evidence="1">
    <location>
        <begin position="4"/>
        <end position="264"/>
    </location>
</feature>
<accession>A0A165FU19</accession>
<dbReference type="InterPro" id="IPR018712">
    <property type="entry name" value="Tle1-like_cat"/>
</dbReference>
<evidence type="ECO:0000313" key="2">
    <source>
        <dbReference type="EMBL" id="KZT09411.1"/>
    </source>
</evidence>
<evidence type="ECO:0000313" key="3">
    <source>
        <dbReference type="Proteomes" id="UP000076871"/>
    </source>
</evidence>